<feature type="compositionally biased region" description="Polar residues" evidence="1">
    <location>
        <begin position="263"/>
        <end position="279"/>
    </location>
</feature>
<feature type="region of interest" description="Disordered" evidence="1">
    <location>
        <begin position="299"/>
        <end position="345"/>
    </location>
</feature>
<feature type="compositionally biased region" description="Basic and acidic residues" evidence="1">
    <location>
        <begin position="305"/>
        <end position="314"/>
    </location>
</feature>
<dbReference type="OrthoDB" id="7870118at2759"/>
<dbReference type="EMBL" id="CH963852">
    <property type="protein sequence ID" value="EDW75476.1"/>
    <property type="molecule type" value="Genomic_DNA"/>
</dbReference>
<feature type="region of interest" description="Disordered" evidence="1">
    <location>
        <begin position="252"/>
        <end position="284"/>
    </location>
</feature>
<dbReference type="Proteomes" id="UP000007798">
    <property type="component" value="Unassembled WGS sequence"/>
</dbReference>
<evidence type="ECO:0000313" key="2">
    <source>
        <dbReference type="EMBL" id="EDW75476.1"/>
    </source>
</evidence>
<feature type="compositionally biased region" description="Basic and acidic residues" evidence="1">
    <location>
        <begin position="135"/>
        <end position="171"/>
    </location>
</feature>
<evidence type="ECO:0000256" key="1">
    <source>
        <dbReference type="SAM" id="MobiDB-lite"/>
    </source>
</evidence>
<dbReference type="OMA" id="KEWDEKC"/>
<feature type="region of interest" description="Disordered" evidence="1">
    <location>
        <begin position="130"/>
        <end position="171"/>
    </location>
</feature>
<organism evidence="2 3">
    <name type="scientific">Drosophila willistoni</name>
    <name type="common">Fruit fly</name>
    <dbReference type="NCBI Taxonomy" id="7260"/>
    <lineage>
        <taxon>Eukaryota</taxon>
        <taxon>Metazoa</taxon>
        <taxon>Ecdysozoa</taxon>
        <taxon>Arthropoda</taxon>
        <taxon>Hexapoda</taxon>
        <taxon>Insecta</taxon>
        <taxon>Pterygota</taxon>
        <taxon>Neoptera</taxon>
        <taxon>Endopterygota</taxon>
        <taxon>Diptera</taxon>
        <taxon>Brachycera</taxon>
        <taxon>Muscomorpha</taxon>
        <taxon>Ephydroidea</taxon>
        <taxon>Drosophilidae</taxon>
        <taxon>Drosophila</taxon>
        <taxon>Sophophora</taxon>
    </lineage>
</organism>
<accession>B4MTN7</accession>
<gene>
    <name evidence="2" type="primary">Dwil\GK23795</name>
    <name evidence="2" type="ORF">Dwil_GK23795</name>
</gene>
<evidence type="ECO:0000313" key="3">
    <source>
        <dbReference type="Proteomes" id="UP000007798"/>
    </source>
</evidence>
<reference evidence="2 3" key="1">
    <citation type="journal article" date="2007" name="Nature">
        <title>Evolution of genes and genomes on the Drosophila phylogeny.</title>
        <authorList>
            <consortium name="Drosophila 12 Genomes Consortium"/>
            <person name="Clark A.G."/>
            <person name="Eisen M.B."/>
            <person name="Smith D.R."/>
            <person name="Bergman C.M."/>
            <person name="Oliver B."/>
            <person name="Markow T.A."/>
            <person name="Kaufman T.C."/>
            <person name="Kellis M."/>
            <person name="Gelbart W."/>
            <person name="Iyer V.N."/>
            <person name="Pollard D.A."/>
            <person name="Sackton T.B."/>
            <person name="Larracuente A.M."/>
            <person name="Singh N.D."/>
            <person name="Abad J.P."/>
            <person name="Abt D.N."/>
            <person name="Adryan B."/>
            <person name="Aguade M."/>
            <person name="Akashi H."/>
            <person name="Anderson W.W."/>
            <person name="Aquadro C.F."/>
            <person name="Ardell D.H."/>
            <person name="Arguello R."/>
            <person name="Artieri C.G."/>
            <person name="Barbash D.A."/>
            <person name="Barker D."/>
            <person name="Barsanti P."/>
            <person name="Batterham P."/>
            <person name="Batzoglou S."/>
            <person name="Begun D."/>
            <person name="Bhutkar A."/>
            <person name="Blanco E."/>
            <person name="Bosak S.A."/>
            <person name="Bradley R.K."/>
            <person name="Brand A.D."/>
            <person name="Brent M.R."/>
            <person name="Brooks A.N."/>
            <person name="Brown R.H."/>
            <person name="Butlin R.K."/>
            <person name="Caggese C."/>
            <person name="Calvi B.R."/>
            <person name="Bernardo de Carvalho A."/>
            <person name="Caspi A."/>
            <person name="Castrezana S."/>
            <person name="Celniker S.E."/>
            <person name="Chang J.L."/>
            <person name="Chapple C."/>
            <person name="Chatterji S."/>
            <person name="Chinwalla A."/>
            <person name="Civetta A."/>
            <person name="Clifton S.W."/>
            <person name="Comeron J.M."/>
            <person name="Costello J.C."/>
            <person name="Coyne J.A."/>
            <person name="Daub J."/>
            <person name="David R.G."/>
            <person name="Delcher A.L."/>
            <person name="Delehaunty K."/>
            <person name="Do C.B."/>
            <person name="Ebling H."/>
            <person name="Edwards K."/>
            <person name="Eickbush T."/>
            <person name="Evans J.D."/>
            <person name="Filipski A."/>
            <person name="Findeiss S."/>
            <person name="Freyhult E."/>
            <person name="Fulton L."/>
            <person name="Fulton R."/>
            <person name="Garcia A.C."/>
            <person name="Gardiner A."/>
            <person name="Garfield D.A."/>
            <person name="Garvin B.E."/>
            <person name="Gibson G."/>
            <person name="Gilbert D."/>
            <person name="Gnerre S."/>
            <person name="Godfrey J."/>
            <person name="Good R."/>
            <person name="Gotea V."/>
            <person name="Gravely B."/>
            <person name="Greenberg A.J."/>
            <person name="Griffiths-Jones S."/>
            <person name="Gross S."/>
            <person name="Guigo R."/>
            <person name="Gustafson E.A."/>
            <person name="Haerty W."/>
            <person name="Hahn M.W."/>
            <person name="Halligan D.L."/>
            <person name="Halpern A.L."/>
            <person name="Halter G.M."/>
            <person name="Han M.V."/>
            <person name="Heger A."/>
            <person name="Hillier L."/>
            <person name="Hinrichs A.S."/>
            <person name="Holmes I."/>
            <person name="Hoskins R.A."/>
            <person name="Hubisz M.J."/>
            <person name="Hultmark D."/>
            <person name="Huntley M.A."/>
            <person name="Jaffe D.B."/>
            <person name="Jagadeeshan S."/>
            <person name="Jeck W.R."/>
            <person name="Johnson J."/>
            <person name="Jones C.D."/>
            <person name="Jordan W.C."/>
            <person name="Karpen G.H."/>
            <person name="Kataoka E."/>
            <person name="Keightley P.D."/>
            <person name="Kheradpour P."/>
            <person name="Kirkness E.F."/>
            <person name="Koerich L.B."/>
            <person name="Kristiansen K."/>
            <person name="Kudrna D."/>
            <person name="Kulathinal R.J."/>
            <person name="Kumar S."/>
            <person name="Kwok R."/>
            <person name="Lander E."/>
            <person name="Langley C.H."/>
            <person name="Lapoint R."/>
            <person name="Lazzaro B.P."/>
            <person name="Lee S.J."/>
            <person name="Levesque L."/>
            <person name="Li R."/>
            <person name="Lin C.F."/>
            <person name="Lin M.F."/>
            <person name="Lindblad-Toh K."/>
            <person name="Llopart A."/>
            <person name="Long M."/>
            <person name="Low L."/>
            <person name="Lozovsky E."/>
            <person name="Lu J."/>
            <person name="Luo M."/>
            <person name="Machado C.A."/>
            <person name="Makalowski W."/>
            <person name="Marzo M."/>
            <person name="Matsuda M."/>
            <person name="Matzkin L."/>
            <person name="McAllister B."/>
            <person name="McBride C.S."/>
            <person name="McKernan B."/>
            <person name="McKernan K."/>
            <person name="Mendez-Lago M."/>
            <person name="Minx P."/>
            <person name="Mollenhauer M.U."/>
            <person name="Montooth K."/>
            <person name="Mount S.M."/>
            <person name="Mu X."/>
            <person name="Myers E."/>
            <person name="Negre B."/>
            <person name="Newfeld S."/>
            <person name="Nielsen R."/>
            <person name="Noor M.A."/>
            <person name="O'Grady P."/>
            <person name="Pachter L."/>
            <person name="Papaceit M."/>
            <person name="Parisi M.J."/>
            <person name="Parisi M."/>
            <person name="Parts L."/>
            <person name="Pedersen J.S."/>
            <person name="Pesole G."/>
            <person name="Phillippy A.M."/>
            <person name="Ponting C.P."/>
            <person name="Pop M."/>
            <person name="Porcelli D."/>
            <person name="Powell J.R."/>
            <person name="Prohaska S."/>
            <person name="Pruitt K."/>
            <person name="Puig M."/>
            <person name="Quesneville H."/>
            <person name="Ram K.R."/>
            <person name="Rand D."/>
            <person name="Rasmussen M.D."/>
            <person name="Reed L.K."/>
            <person name="Reenan R."/>
            <person name="Reily A."/>
            <person name="Remington K.A."/>
            <person name="Rieger T.T."/>
            <person name="Ritchie M.G."/>
            <person name="Robin C."/>
            <person name="Rogers Y.H."/>
            <person name="Rohde C."/>
            <person name="Rozas J."/>
            <person name="Rubenfield M.J."/>
            <person name="Ruiz A."/>
            <person name="Russo S."/>
            <person name="Salzberg S.L."/>
            <person name="Sanchez-Gracia A."/>
            <person name="Saranga D.J."/>
            <person name="Sato H."/>
            <person name="Schaeffer S.W."/>
            <person name="Schatz M.C."/>
            <person name="Schlenke T."/>
            <person name="Schwartz R."/>
            <person name="Segarra C."/>
            <person name="Singh R.S."/>
            <person name="Sirot L."/>
            <person name="Sirota M."/>
            <person name="Sisneros N.B."/>
            <person name="Smith C.D."/>
            <person name="Smith T.F."/>
            <person name="Spieth J."/>
            <person name="Stage D.E."/>
            <person name="Stark A."/>
            <person name="Stephan W."/>
            <person name="Strausberg R.L."/>
            <person name="Strempel S."/>
            <person name="Sturgill D."/>
            <person name="Sutton G."/>
            <person name="Sutton G.G."/>
            <person name="Tao W."/>
            <person name="Teichmann S."/>
            <person name="Tobari Y.N."/>
            <person name="Tomimura Y."/>
            <person name="Tsolas J.M."/>
            <person name="Valente V.L."/>
            <person name="Venter E."/>
            <person name="Venter J.C."/>
            <person name="Vicario S."/>
            <person name="Vieira F.G."/>
            <person name="Vilella A.J."/>
            <person name="Villasante A."/>
            <person name="Walenz B."/>
            <person name="Wang J."/>
            <person name="Wasserman M."/>
            <person name="Watts T."/>
            <person name="Wilson D."/>
            <person name="Wilson R.K."/>
            <person name="Wing R.A."/>
            <person name="Wolfner M.F."/>
            <person name="Wong A."/>
            <person name="Wong G.K."/>
            <person name="Wu C.I."/>
            <person name="Wu G."/>
            <person name="Yamamoto D."/>
            <person name="Yang H.P."/>
            <person name="Yang S.P."/>
            <person name="Yorke J.A."/>
            <person name="Yoshida K."/>
            <person name="Zdobnov E."/>
            <person name="Zhang P."/>
            <person name="Zhang Y."/>
            <person name="Zimin A.V."/>
            <person name="Baldwin J."/>
            <person name="Abdouelleil A."/>
            <person name="Abdulkadir J."/>
            <person name="Abebe A."/>
            <person name="Abera B."/>
            <person name="Abreu J."/>
            <person name="Acer S.C."/>
            <person name="Aftuck L."/>
            <person name="Alexander A."/>
            <person name="An P."/>
            <person name="Anderson E."/>
            <person name="Anderson S."/>
            <person name="Arachi H."/>
            <person name="Azer M."/>
            <person name="Bachantsang P."/>
            <person name="Barry A."/>
            <person name="Bayul T."/>
            <person name="Berlin A."/>
            <person name="Bessette D."/>
            <person name="Bloom T."/>
            <person name="Blye J."/>
            <person name="Boguslavskiy L."/>
            <person name="Bonnet C."/>
            <person name="Boukhgalter B."/>
            <person name="Bourzgui I."/>
            <person name="Brown A."/>
            <person name="Cahill P."/>
            <person name="Channer S."/>
            <person name="Cheshatsang Y."/>
            <person name="Chuda L."/>
            <person name="Citroen M."/>
            <person name="Collymore A."/>
            <person name="Cooke P."/>
            <person name="Costello M."/>
            <person name="D'Aco K."/>
            <person name="Daza R."/>
            <person name="De Haan G."/>
            <person name="DeGray S."/>
            <person name="DeMaso C."/>
            <person name="Dhargay N."/>
            <person name="Dooley K."/>
            <person name="Dooley E."/>
            <person name="Doricent M."/>
            <person name="Dorje P."/>
            <person name="Dorjee K."/>
            <person name="Dupes A."/>
            <person name="Elong R."/>
            <person name="Falk J."/>
            <person name="Farina A."/>
            <person name="Faro S."/>
            <person name="Ferguson D."/>
            <person name="Fisher S."/>
            <person name="Foley C.D."/>
            <person name="Franke A."/>
            <person name="Friedrich D."/>
            <person name="Gadbois L."/>
            <person name="Gearin G."/>
            <person name="Gearin C.R."/>
            <person name="Giannoukos G."/>
            <person name="Goode T."/>
            <person name="Graham J."/>
            <person name="Grandbois E."/>
            <person name="Grewal S."/>
            <person name="Gyaltsen K."/>
            <person name="Hafez N."/>
            <person name="Hagos B."/>
            <person name="Hall J."/>
            <person name="Henson C."/>
            <person name="Hollinger A."/>
            <person name="Honan T."/>
            <person name="Huard M.D."/>
            <person name="Hughes L."/>
            <person name="Hurhula B."/>
            <person name="Husby M.E."/>
            <person name="Kamat A."/>
            <person name="Kanga B."/>
            <person name="Kashin S."/>
            <person name="Khazanovich D."/>
            <person name="Kisner P."/>
            <person name="Lance K."/>
            <person name="Lara M."/>
            <person name="Lee W."/>
            <person name="Lennon N."/>
            <person name="Letendre F."/>
            <person name="LeVine R."/>
            <person name="Lipovsky A."/>
            <person name="Liu X."/>
            <person name="Liu J."/>
            <person name="Liu S."/>
            <person name="Lokyitsang T."/>
            <person name="Lokyitsang Y."/>
            <person name="Lubonja R."/>
            <person name="Lui A."/>
            <person name="MacDonald P."/>
            <person name="Magnisalis V."/>
            <person name="Maru K."/>
            <person name="Matthews C."/>
            <person name="McCusker W."/>
            <person name="McDonough S."/>
            <person name="Mehta T."/>
            <person name="Meldrim J."/>
            <person name="Meneus L."/>
            <person name="Mihai O."/>
            <person name="Mihalev A."/>
            <person name="Mihova T."/>
            <person name="Mittelman R."/>
            <person name="Mlenga V."/>
            <person name="Montmayeur A."/>
            <person name="Mulrain L."/>
            <person name="Navidi A."/>
            <person name="Naylor J."/>
            <person name="Negash T."/>
            <person name="Nguyen T."/>
            <person name="Nguyen N."/>
            <person name="Nicol R."/>
            <person name="Norbu C."/>
            <person name="Norbu N."/>
            <person name="Novod N."/>
            <person name="O'Neill B."/>
            <person name="Osman S."/>
            <person name="Markiewicz E."/>
            <person name="Oyono O.L."/>
            <person name="Patti C."/>
            <person name="Phunkhang P."/>
            <person name="Pierre F."/>
            <person name="Priest M."/>
            <person name="Raghuraman S."/>
            <person name="Rege F."/>
            <person name="Reyes R."/>
            <person name="Rise C."/>
            <person name="Rogov P."/>
            <person name="Ross K."/>
            <person name="Ryan E."/>
            <person name="Settipalli S."/>
            <person name="Shea T."/>
            <person name="Sherpa N."/>
            <person name="Shi L."/>
            <person name="Shih D."/>
            <person name="Sparrow T."/>
            <person name="Spaulding J."/>
            <person name="Stalker J."/>
            <person name="Stange-Thomann N."/>
            <person name="Stavropoulos S."/>
            <person name="Stone C."/>
            <person name="Strader C."/>
            <person name="Tesfaye S."/>
            <person name="Thomson T."/>
            <person name="Thoulutsang Y."/>
            <person name="Thoulutsang D."/>
            <person name="Topham K."/>
            <person name="Topping I."/>
            <person name="Tsamla T."/>
            <person name="Vassiliev H."/>
            <person name="Vo A."/>
            <person name="Wangchuk T."/>
            <person name="Wangdi T."/>
            <person name="Weiand M."/>
            <person name="Wilkinson J."/>
            <person name="Wilson A."/>
            <person name="Yadav S."/>
            <person name="Young G."/>
            <person name="Yu Q."/>
            <person name="Zembek L."/>
            <person name="Zhong D."/>
            <person name="Zimmer A."/>
            <person name="Zwirko Z."/>
            <person name="Jaffe D.B."/>
            <person name="Alvarez P."/>
            <person name="Brockman W."/>
            <person name="Butler J."/>
            <person name="Chin C."/>
            <person name="Gnerre S."/>
            <person name="Grabherr M."/>
            <person name="Kleber M."/>
            <person name="Mauceli E."/>
            <person name="MacCallum I."/>
        </authorList>
    </citation>
    <scope>NUCLEOTIDE SEQUENCE [LARGE SCALE GENOMIC DNA]</scope>
    <source>
        <strain evidence="3">Tucson 14030-0811.24</strain>
    </source>
</reference>
<dbReference type="HOGENOM" id="CLU_611487_0_0_1"/>
<evidence type="ECO:0008006" key="4">
    <source>
        <dbReference type="Google" id="ProtNLM"/>
    </source>
</evidence>
<keyword evidence="3" id="KW-1185">Reference proteome</keyword>
<feature type="compositionally biased region" description="Polar residues" evidence="1">
    <location>
        <begin position="333"/>
        <end position="342"/>
    </location>
</feature>
<dbReference type="AlphaFoldDB" id="B4MTN7"/>
<sequence length="435" mass="49565">MQNLIKSKALLQILKSPYPPLGNLEEEYGDKVKTRWGMKSNTNVTHGKLNAHATEFVPLSKQSEEPNNTVDLGKLKRHFESFDEANTKAKLTLPWKGFPRSQLRPDNQGTPCNPHIISMGAEEYLIVSGTKRPKKEKESASRDTKAEPKVKSPNEKQVKELSKESEEKRREYERKVALEALKLVEQRRMREPLVPLKKVTSSTKTDANKPPIIHLTRSPVDFNSVERERVNRLRTAKRNRIELVLKEMHKESQKHIVPDPATSEVNETKNLAAPTTTNKTSKRYIPTVKEWDEKCKMKMAKTSKQNRENKENNGKKHSASTQGHSDNQHPSKRFTTTSNSNHVMLPGIQSLSYSPKYVPPGQVLPGETRRGNLTHAGVSATVRLPKLNSTQRNQVKVKVIKRYSIQQLLQLEPQPGDLEKPRLHQALEKFDILCD</sequence>
<name>B4MTN7_DROWI</name>
<dbReference type="InParanoid" id="B4MTN7"/>
<protein>
    <recommendedName>
        <fullName evidence="4">Ataxin-2 C-terminal domain-containing protein</fullName>
    </recommendedName>
</protein>
<proteinExistence type="predicted"/>
<dbReference type="PhylomeDB" id="B4MTN7"/>